<dbReference type="PANTHER" id="PTHR47025:SF17">
    <property type="entry name" value="N-ACETYLTRANSFERASE DOMAIN-CONTAINING PROTEIN"/>
    <property type="match status" value="1"/>
</dbReference>
<dbReference type="GO" id="GO:0042393">
    <property type="term" value="F:histone binding"/>
    <property type="evidence" value="ECO:0007669"/>
    <property type="project" value="TreeGrafter"/>
</dbReference>
<dbReference type="OrthoDB" id="786098at2759"/>
<dbReference type="GO" id="GO:0005634">
    <property type="term" value="C:nucleus"/>
    <property type="evidence" value="ECO:0007669"/>
    <property type="project" value="UniProtKB-SubCell"/>
</dbReference>
<organism evidence="5 6">
    <name type="scientific">Digitaria exilis</name>
    <dbReference type="NCBI Taxonomy" id="1010633"/>
    <lineage>
        <taxon>Eukaryota</taxon>
        <taxon>Viridiplantae</taxon>
        <taxon>Streptophyta</taxon>
        <taxon>Embryophyta</taxon>
        <taxon>Tracheophyta</taxon>
        <taxon>Spermatophyta</taxon>
        <taxon>Magnoliopsida</taxon>
        <taxon>Liliopsida</taxon>
        <taxon>Poales</taxon>
        <taxon>Poaceae</taxon>
        <taxon>PACMAD clade</taxon>
        <taxon>Panicoideae</taxon>
        <taxon>Panicodae</taxon>
        <taxon>Paniceae</taxon>
        <taxon>Anthephorinae</taxon>
        <taxon>Digitaria</taxon>
    </lineage>
</organism>
<proteinExistence type="predicted"/>
<feature type="compositionally biased region" description="Pro residues" evidence="3">
    <location>
        <begin position="28"/>
        <end position="37"/>
    </location>
</feature>
<feature type="region of interest" description="Disordered" evidence="3">
    <location>
        <begin position="97"/>
        <end position="120"/>
    </location>
</feature>
<dbReference type="AlphaFoldDB" id="A0A835G367"/>
<name>A0A835G367_9POAL</name>
<keyword evidence="6" id="KW-1185">Reference proteome</keyword>
<evidence type="ECO:0000256" key="1">
    <source>
        <dbReference type="ARBA" id="ARBA00004123"/>
    </source>
</evidence>
<feature type="region of interest" description="Disordered" evidence="3">
    <location>
        <begin position="1"/>
        <end position="60"/>
    </location>
</feature>
<dbReference type="PANTHER" id="PTHR47025">
    <property type="entry name" value="AUTOIMMUNE REGULATOR"/>
    <property type="match status" value="1"/>
</dbReference>
<accession>A0A835G367</accession>
<feature type="domain" description="Tify" evidence="4">
    <location>
        <begin position="278"/>
        <end position="337"/>
    </location>
</feature>
<protein>
    <recommendedName>
        <fullName evidence="4">Tify domain-containing protein</fullName>
    </recommendedName>
</protein>
<evidence type="ECO:0000313" key="6">
    <source>
        <dbReference type="Proteomes" id="UP000636709"/>
    </source>
</evidence>
<reference evidence="5" key="1">
    <citation type="submission" date="2020-07" db="EMBL/GenBank/DDBJ databases">
        <title>Genome sequence and genetic diversity analysis of an under-domesticated orphan crop, white fonio (Digitaria exilis).</title>
        <authorList>
            <person name="Bennetzen J.L."/>
            <person name="Chen S."/>
            <person name="Ma X."/>
            <person name="Wang X."/>
            <person name="Yssel A.E.J."/>
            <person name="Chaluvadi S.R."/>
            <person name="Johnson M."/>
            <person name="Gangashetty P."/>
            <person name="Hamidou F."/>
            <person name="Sanogo M.D."/>
            <person name="Zwaenepoel A."/>
            <person name="Wallace J."/>
            <person name="Van De Peer Y."/>
            <person name="Van Deynze A."/>
        </authorList>
    </citation>
    <scope>NUCLEOTIDE SEQUENCE</scope>
    <source>
        <tissue evidence="5">Leaves</tissue>
    </source>
</reference>
<dbReference type="GO" id="GO:0045944">
    <property type="term" value="P:positive regulation of transcription by RNA polymerase II"/>
    <property type="evidence" value="ECO:0007669"/>
    <property type="project" value="TreeGrafter"/>
</dbReference>
<evidence type="ECO:0000256" key="3">
    <source>
        <dbReference type="SAM" id="MobiDB-lite"/>
    </source>
</evidence>
<dbReference type="Pfam" id="PF16135">
    <property type="entry name" value="TDBD"/>
    <property type="match status" value="1"/>
</dbReference>
<dbReference type="EMBL" id="JACEFO010000036">
    <property type="protein sequence ID" value="KAF8783907.1"/>
    <property type="molecule type" value="Genomic_DNA"/>
</dbReference>
<gene>
    <name evidence="5" type="ORF">HU200_000357</name>
</gene>
<comment type="subcellular location">
    <subcellularLocation>
        <location evidence="1">Nucleus</location>
    </subcellularLocation>
</comment>
<sequence>MGLNLGPWHGTTHDTDNLSARPRHGYGPIPPPSPLPSPLAACTAPPLRHRPSGAAGQPRPLSVVVRRQVATVPSLPPSADVSQPVPSSAARRVVIPHRESSGGPLGGSPPGGVPPPKAARTARAIGTIRHAESLVGSCYCLVLGTTALRGTAWLALVPRRASAGRHGPHAKPQAPSFFDFYAAMPPSDPGSPITVAAAQSVLRRFLQLRTAPFSVDAATGSILLDGRSTTLLATRSRHLPIFQEEFRFGRTTPAARRLSPAGRHLAIASSKILVSLDGFVTDGGYSCACSAAASCGYRGKVLSALQFEKHAGVKSKNQNGHIFLSNGISLYSLFQELRDVPAEAFAEKFEAAAGVPMTMASRGKDYSDAVASDDGRSTQR</sequence>
<dbReference type="GO" id="GO:0000977">
    <property type="term" value="F:RNA polymerase II transcription regulatory region sequence-specific DNA binding"/>
    <property type="evidence" value="ECO:0007669"/>
    <property type="project" value="TreeGrafter"/>
</dbReference>
<dbReference type="InterPro" id="IPR032308">
    <property type="entry name" value="TDBD"/>
</dbReference>
<comment type="caution">
    <text evidence="5">The sequence shown here is derived from an EMBL/GenBank/DDBJ whole genome shotgun (WGS) entry which is preliminary data.</text>
</comment>
<keyword evidence="2" id="KW-0539">Nucleus</keyword>
<dbReference type="GO" id="GO:0003682">
    <property type="term" value="F:chromatin binding"/>
    <property type="evidence" value="ECO:0007669"/>
    <property type="project" value="TreeGrafter"/>
</dbReference>
<evidence type="ECO:0000256" key="2">
    <source>
        <dbReference type="ARBA" id="ARBA00023242"/>
    </source>
</evidence>
<dbReference type="Proteomes" id="UP000636709">
    <property type="component" value="Unassembled WGS sequence"/>
</dbReference>
<evidence type="ECO:0000313" key="5">
    <source>
        <dbReference type="EMBL" id="KAF8783907.1"/>
    </source>
</evidence>
<evidence type="ECO:0000259" key="4">
    <source>
        <dbReference type="Pfam" id="PF16135"/>
    </source>
</evidence>